<dbReference type="Proteomes" id="UP000324298">
    <property type="component" value="Unassembled WGS sequence"/>
</dbReference>
<dbReference type="Gene3D" id="1.10.287.130">
    <property type="match status" value="1"/>
</dbReference>
<evidence type="ECO:0000256" key="1">
    <source>
        <dbReference type="ARBA" id="ARBA00000085"/>
    </source>
</evidence>
<sequence length="740" mass="82093">MGEQGRRLTYSGKSLLLLVALIAAGFAGNFFSLRLFTGFNFLFGSIAVLLVVRLFGIRWGLVAGLAASAWTVPLYGHPYAVIWLCGEPLFVGWLLHKGKKRNILLYDACYWPLVGVPLVWLFFQHVMHVSVLGTVAAMLTYWVVGITNALVASLLLTYIPRIAPLYGLDMSRTIPIHHLIFNILMAVVLIPSIVVMVIYGKGAENRYLKEMYAGIDDSLKVASYETRLKLRELAAKADGAKPRDAEVAVSLHGILLDARGRQPWRITLVDGAGRIIAGTDSVPGSVSPYDPCRGGSLEQVGENGIYRCMPTADRPVPLLQRMHDATFLRRAPLAGTTWSMAVESPFAPYQRALLHDHIKSLLIVLGLNMFVLVTSLSLSHRLAAPLYRLSQVTTDLPKRLLRENISAWPESMVSEIDQLIGNFKVMSIALSQRFQEITYTNETLEHHVAERTGELTRANEELQKEIAERKTTERQRDHLMVELQKKNKELEGIVYVASHDLRSPLVNVQGFSRKLAKSCAELDEFMAGLALDGAQQARIEPLLRETIPKSLGFITRSIEKMDSLLNGLLRLSRLGRTAICFETLDMHLVMSNIIASVTYQIESAGARVEVAPLLHPCIGDSVQVTQIFSNLLDNALKYRAANRPLVVNIVSEKFAEGVRYCVEDNGIGIPRDQQDKIWEIFHRLNPGETPGEGLGLTMARRIVDRLGGSIWVESEPDVGSRFYVVLPCAPESDGHVTTGA</sequence>
<evidence type="ECO:0000313" key="9">
    <source>
        <dbReference type="EMBL" id="KAA0892158.1"/>
    </source>
</evidence>
<dbReference type="AlphaFoldDB" id="A0A5A9XIN0"/>
<dbReference type="PROSITE" id="PS50109">
    <property type="entry name" value="HIS_KIN"/>
    <property type="match status" value="1"/>
</dbReference>
<dbReference type="InterPro" id="IPR036890">
    <property type="entry name" value="HATPase_C_sf"/>
</dbReference>
<evidence type="ECO:0000259" key="8">
    <source>
        <dbReference type="PROSITE" id="PS50109"/>
    </source>
</evidence>
<dbReference type="InterPro" id="IPR003661">
    <property type="entry name" value="HisK_dim/P_dom"/>
</dbReference>
<dbReference type="SMART" id="SM00387">
    <property type="entry name" value="HATPase_c"/>
    <property type="match status" value="1"/>
</dbReference>
<dbReference type="Pfam" id="PF02518">
    <property type="entry name" value="HATPase_c"/>
    <property type="match status" value="1"/>
</dbReference>
<dbReference type="GO" id="GO:0007234">
    <property type="term" value="P:osmosensory signaling via phosphorelay pathway"/>
    <property type="evidence" value="ECO:0007669"/>
    <property type="project" value="TreeGrafter"/>
</dbReference>
<protein>
    <recommendedName>
        <fullName evidence="2">histidine kinase</fullName>
        <ecNumber evidence="2">2.7.13.3</ecNumber>
    </recommendedName>
</protein>
<dbReference type="InterPro" id="IPR003594">
    <property type="entry name" value="HATPase_dom"/>
</dbReference>
<keyword evidence="3" id="KW-0597">Phosphoprotein</keyword>
<dbReference type="InterPro" id="IPR036097">
    <property type="entry name" value="HisK_dim/P_sf"/>
</dbReference>
<accession>A0A5A9XIN0</accession>
<dbReference type="GO" id="GO:0000155">
    <property type="term" value="F:phosphorelay sensor kinase activity"/>
    <property type="evidence" value="ECO:0007669"/>
    <property type="project" value="InterPro"/>
</dbReference>
<feature type="transmembrane region" description="Helical" evidence="7">
    <location>
        <begin position="37"/>
        <end position="55"/>
    </location>
</feature>
<dbReference type="EC" id="2.7.13.3" evidence="2"/>
<feature type="transmembrane region" description="Helical" evidence="7">
    <location>
        <begin position="103"/>
        <end position="123"/>
    </location>
</feature>
<keyword evidence="7" id="KW-0472">Membrane</keyword>
<dbReference type="EMBL" id="SRSD01000004">
    <property type="protein sequence ID" value="KAA0892158.1"/>
    <property type="molecule type" value="Genomic_DNA"/>
</dbReference>
<dbReference type="OrthoDB" id="5499652at2"/>
<feature type="transmembrane region" description="Helical" evidence="7">
    <location>
        <begin position="12"/>
        <end position="31"/>
    </location>
</feature>
<keyword evidence="10" id="KW-1185">Reference proteome</keyword>
<dbReference type="RefSeq" id="WP_149307095.1">
    <property type="nucleotide sequence ID" value="NZ_SRSD01000004.1"/>
</dbReference>
<feature type="transmembrane region" description="Helical" evidence="7">
    <location>
        <begin position="179"/>
        <end position="199"/>
    </location>
</feature>
<dbReference type="Gene3D" id="3.30.565.10">
    <property type="entry name" value="Histidine kinase-like ATPase, C-terminal domain"/>
    <property type="match status" value="1"/>
</dbReference>
<keyword evidence="7" id="KW-1133">Transmembrane helix</keyword>
<keyword evidence="7" id="KW-0812">Transmembrane</keyword>
<dbReference type="PRINTS" id="PR00344">
    <property type="entry name" value="BCTRLSENSOR"/>
</dbReference>
<evidence type="ECO:0000313" key="10">
    <source>
        <dbReference type="Proteomes" id="UP000324298"/>
    </source>
</evidence>
<comment type="caution">
    <text evidence="9">The sequence shown here is derived from an EMBL/GenBank/DDBJ whole genome shotgun (WGS) entry which is preliminary data.</text>
</comment>
<dbReference type="SUPFAM" id="SSF47384">
    <property type="entry name" value="Homodimeric domain of signal transducing histidine kinase"/>
    <property type="match status" value="1"/>
</dbReference>
<dbReference type="InterPro" id="IPR005467">
    <property type="entry name" value="His_kinase_dom"/>
</dbReference>
<evidence type="ECO:0000256" key="3">
    <source>
        <dbReference type="ARBA" id="ARBA00022553"/>
    </source>
</evidence>
<dbReference type="GO" id="GO:0030295">
    <property type="term" value="F:protein kinase activator activity"/>
    <property type="evidence" value="ECO:0007669"/>
    <property type="project" value="TreeGrafter"/>
</dbReference>
<feature type="coiled-coil region" evidence="6">
    <location>
        <begin position="455"/>
        <end position="489"/>
    </location>
</feature>
<evidence type="ECO:0000256" key="7">
    <source>
        <dbReference type="SAM" id="Phobius"/>
    </source>
</evidence>
<dbReference type="InterPro" id="IPR004358">
    <property type="entry name" value="Sig_transdc_His_kin-like_C"/>
</dbReference>
<proteinExistence type="predicted"/>
<comment type="catalytic activity">
    <reaction evidence="1">
        <text>ATP + protein L-histidine = ADP + protein N-phospho-L-histidine.</text>
        <dbReference type="EC" id="2.7.13.3"/>
    </reaction>
</comment>
<dbReference type="SUPFAM" id="SSF55874">
    <property type="entry name" value="ATPase domain of HSP90 chaperone/DNA topoisomerase II/histidine kinase"/>
    <property type="match status" value="1"/>
</dbReference>
<keyword evidence="5" id="KW-0418">Kinase</keyword>
<evidence type="ECO:0000256" key="5">
    <source>
        <dbReference type="ARBA" id="ARBA00022777"/>
    </source>
</evidence>
<dbReference type="PANTHER" id="PTHR42878">
    <property type="entry name" value="TWO-COMPONENT HISTIDINE KINASE"/>
    <property type="match status" value="1"/>
</dbReference>
<evidence type="ECO:0000256" key="4">
    <source>
        <dbReference type="ARBA" id="ARBA00022679"/>
    </source>
</evidence>
<keyword evidence="4" id="KW-0808">Transferase</keyword>
<feature type="transmembrane region" description="Helical" evidence="7">
    <location>
        <begin position="135"/>
        <end position="159"/>
    </location>
</feature>
<feature type="domain" description="Histidine kinase" evidence="8">
    <location>
        <begin position="496"/>
        <end position="730"/>
    </location>
</feature>
<name>A0A5A9XIN0_9BACT</name>
<gene>
    <name evidence="9" type="ORF">ET418_08120</name>
</gene>
<evidence type="ECO:0000256" key="6">
    <source>
        <dbReference type="SAM" id="Coils"/>
    </source>
</evidence>
<dbReference type="CDD" id="cd00082">
    <property type="entry name" value="HisKA"/>
    <property type="match status" value="1"/>
</dbReference>
<dbReference type="InterPro" id="IPR050351">
    <property type="entry name" value="BphY/WalK/GraS-like"/>
</dbReference>
<evidence type="ECO:0000256" key="2">
    <source>
        <dbReference type="ARBA" id="ARBA00012438"/>
    </source>
</evidence>
<dbReference type="PANTHER" id="PTHR42878:SF15">
    <property type="entry name" value="BACTERIOPHYTOCHROME"/>
    <property type="match status" value="1"/>
</dbReference>
<keyword evidence="6" id="KW-0175">Coiled coil</keyword>
<reference evidence="9 10" key="1">
    <citation type="submission" date="2019-04" db="EMBL/GenBank/DDBJ databases">
        <title>Geobacter ruber sp. nov., ferric-reducing bacteria isolated from paddy soil.</title>
        <authorList>
            <person name="Xu Z."/>
            <person name="Masuda Y."/>
            <person name="Itoh H."/>
            <person name="Senoo K."/>
        </authorList>
    </citation>
    <scope>NUCLEOTIDE SEQUENCE [LARGE SCALE GENOMIC DNA]</scope>
    <source>
        <strain evidence="9 10">Red88</strain>
    </source>
</reference>
<dbReference type="GO" id="GO:0000156">
    <property type="term" value="F:phosphorelay response regulator activity"/>
    <property type="evidence" value="ECO:0007669"/>
    <property type="project" value="TreeGrafter"/>
</dbReference>
<organism evidence="9 10">
    <name type="scientific">Oryzomonas rubra</name>
    <dbReference type="NCBI Taxonomy" id="2509454"/>
    <lineage>
        <taxon>Bacteria</taxon>
        <taxon>Pseudomonadati</taxon>
        <taxon>Thermodesulfobacteriota</taxon>
        <taxon>Desulfuromonadia</taxon>
        <taxon>Geobacterales</taxon>
        <taxon>Geobacteraceae</taxon>
        <taxon>Oryzomonas</taxon>
    </lineage>
</organism>